<dbReference type="EMBL" id="CAKOGP040001881">
    <property type="protein sequence ID" value="CAJ1955275.1"/>
    <property type="molecule type" value="Genomic_DNA"/>
</dbReference>
<dbReference type="Proteomes" id="UP001295423">
    <property type="component" value="Unassembled WGS sequence"/>
</dbReference>
<reference evidence="9" key="1">
    <citation type="submission" date="2023-08" db="EMBL/GenBank/DDBJ databases">
        <authorList>
            <person name="Audoor S."/>
            <person name="Bilcke G."/>
        </authorList>
    </citation>
    <scope>NUCLEOTIDE SEQUENCE</scope>
</reference>
<keyword evidence="10" id="KW-1185">Reference proteome</keyword>
<evidence type="ECO:0000256" key="8">
    <source>
        <dbReference type="ARBA" id="ARBA00023136"/>
    </source>
</evidence>
<protein>
    <recommendedName>
        <fullName evidence="11">NADH dehydrogenase [ubiquinone] 1 alpha subcomplex subunit 6</fullName>
    </recommendedName>
</protein>
<evidence type="ECO:0000256" key="2">
    <source>
        <dbReference type="ARBA" id="ARBA00009508"/>
    </source>
</evidence>
<dbReference type="InterPro" id="IPR016488">
    <property type="entry name" value="NADH_Ub_cplx-1_asu_su-6"/>
</dbReference>
<accession>A0AAD2FX31</accession>
<keyword evidence="6" id="KW-0249">Electron transport</keyword>
<keyword evidence="4" id="KW-0679">Respiratory chain</keyword>
<name>A0AAD2FX31_9STRA</name>
<comment type="caution">
    <text evidence="9">The sequence shown here is derived from an EMBL/GenBank/DDBJ whole genome shotgun (WGS) entry which is preliminary data.</text>
</comment>
<dbReference type="PANTHER" id="PTHR12964">
    <property type="entry name" value="NADH-UBIQUINONE OXIDOREDUCTASE B14 SUBUNIT"/>
    <property type="match status" value="1"/>
</dbReference>
<keyword evidence="5" id="KW-0999">Mitochondrion inner membrane</keyword>
<dbReference type="GO" id="GO:0005743">
    <property type="term" value="C:mitochondrial inner membrane"/>
    <property type="evidence" value="ECO:0007669"/>
    <property type="project" value="UniProtKB-SubCell"/>
</dbReference>
<dbReference type="PANTHER" id="PTHR12964:SF0">
    <property type="entry name" value="NADH DEHYDROGENASE [UBIQUINONE] 1 ALPHA SUBCOMPLEX SUBUNIT 6"/>
    <property type="match status" value="1"/>
</dbReference>
<gene>
    <name evidence="9" type="ORF">CYCCA115_LOCUS15671</name>
</gene>
<keyword evidence="3" id="KW-0813">Transport</keyword>
<evidence type="ECO:0000256" key="1">
    <source>
        <dbReference type="ARBA" id="ARBA00004443"/>
    </source>
</evidence>
<evidence type="ECO:0000256" key="4">
    <source>
        <dbReference type="ARBA" id="ARBA00022660"/>
    </source>
</evidence>
<dbReference type="GO" id="GO:0006979">
    <property type="term" value="P:response to oxidative stress"/>
    <property type="evidence" value="ECO:0007669"/>
    <property type="project" value="TreeGrafter"/>
</dbReference>
<proteinExistence type="inferred from homology"/>
<evidence type="ECO:0000256" key="6">
    <source>
        <dbReference type="ARBA" id="ARBA00022982"/>
    </source>
</evidence>
<evidence type="ECO:0000313" key="10">
    <source>
        <dbReference type="Proteomes" id="UP001295423"/>
    </source>
</evidence>
<comment type="subcellular location">
    <subcellularLocation>
        <location evidence="1">Mitochondrion inner membrane</location>
        <topology evidence="1">Peripheral membrane protein</topology>
        <orientation evidence="1">Matrix side</orientation>
    </subcellularLocation>
</comment>
<sequence length="121" mass="14171">MASLQLSKHARQMGVIGRPAMLYKKIVREIPRILMIYDIDMPLEDVRASIRTKFYEQKDIKDARIAEMLVEKGYMSLETTMLQHKQKAHLMHFLEGYTVPMEAERKRLDADASIDDQFARN</sequence>
<evidence type="ECO:0000256" key="5">
    <source>
        <dbReference type="ARBA" id="ARBA00022792"/>
    </source>
</evidence>
<keyword evidence="8" id="KW-0472">Membrane</keyword>
<keyword evidence="7" id="KW-0496">Mitochondrion</keyword>
<evidence type="ECO:0000256" key="7">
    <source>
        <dbReference type="ARBA" id="ARBA00023128"/>
    </source>
</evidence>
<comment type="similarity">
    <text evidence="2">Belongs to the complex I LYR family.</text>
</comment>
<organism evidence="9 10">
    <name type="scientific">Cylindrotheca closterium</name>
    <dbReference type="NCBI Taxonomy" id="2856"/>
    <lineage>
        <taxon>Eukaryota</taxon>
        <taxon>Sar</taxon>
        <taxon>Stramenopiles</taxon>
        <taxon>Ochrophyta</taxon>
        <taxon>Bacillariophyta</taxon>
        <taxon>Bacillariophyceae</taxon>
        <taxon>Bacillariophycidae</taxon>
        <taxon>Bacillariales</taxon>
        <taxon>Bacillariaceae</taxon>
        <taxon>Cylindrotheca</taxon>
    </lineage>
</organism>
<evidence type="ECO:0000313" key="9">
    <source>
        <dbReference type="EMBL" id="CAJ1955275.1"/>
    </source>
</evidence>
<dbReference type="AlphaFoldDB" id="A0AAD2FX31"/>
<evidence type="ECO:0008006" key="11">
    <source>
        <dbReference type="Google" id="ProtNLM"/>
    </source>
</evidence>
<evidence type="ECO:0000256" key="3">
    <source>
        <dbReference type="ARBA" id="ARBA00022448"/>
    </source>
</evidence>